<dbReference type="EMBL" id="AGYG01000009">
    <property type="protein sequence ID" value="ENZ41814.1"/>
    <property type="molecule type" value="Genomic_DNA"/>
</dbReference>
<evidence type="ECO:0000256" key="2">
    <source>
        <dbReference type="ARBA" id="ARBA00022448"/>
    </source>
</evidence>
<dbReference type="GO" id="GO:0005886">
    <property type="term" value="C:plasma membrane"/>
    <property type="evidence" value="ECO:0007669"/>
    <property type="project" value="UniProtKB-SubCell"/>
</dbReference>
<comment type="subcellular location">
    <subcellularLocation>
        <location evidence="1">Cell membrane</location>
        <topology evidence="1">Peripheral membrane protein</topology>
    </subcellularLocation>
</comment>
<dbReference type="PATRIC" id="fig|997897.5.peg.1268"/>
<dbReference type="GO" id="GO:0016887">
    <property type="term" value="F:ATP hydrolysis activity"/>
    <property type="evidence" value="ECO:0007669"/>
    <property type="project" value="InterPro"/>
</dbReference>
<evidence type="ECO:0000256" key="5">
    <source>
        <dbReference type="ARBA" id="ARBA00022741"/>
    </source>
</evidence>
<evidence type="ECO:0000259" key="9">
    <source>
        <dbReference type="PROSITE" id="PS50893"/>
    </source>
</evidence>
<evidence type="ECO:0000313" key="11">
    <source>
        <dbReference type="Proteomes" id="UP000013041"/>
    </source>
</evidence>
<evidence type="ECO:0000256" key="1">
    <source>
        <dbReference type="ARBA" id="ARBA00004202"/>
    </source>
</evidence>
<keyword evidence="7" id="KW-1278">Translocase</keyword>
<evidence type="ECO:0000256" key="8">
    <source>
        <dbReference type="ARBA" id="ARBA00023136"/>
    </source>
</evidence>
<reference evidence="10 11" key="1">
    <citation type="submission" date="2013-01" db="EMBL/GenBank/DDBJ databases">
        <title>The Genome Sequence of Clostridium bolteae 90B8.</title>
        <authorList>
            <consortium name="The Broad Institute Genome Sequencing Platform"/>
            <person name="Earl A."/>
            <person name="Ward D."/>
            <person name="Feldgarden M."/>
            <person name="Gevers D."/>
            <person name="Courvalin P."/>
            <person name="Lambert T."/>
            <person name="Walker B."/>
            <person name="Young S.K."/>
            <person name="Zeng Q."/>
            <person name="Gargeya S."/>
            <person name="Fitzgerald M."/>
            <person name="Haas B."/>
            <person name="Abouelleil A."/>
            <person name="Alvarado L."/>
            <person name="Arachchi H.M."/>
            <person name="Berlin A.M."/>
            <person name="Chapman S.B."/>
            <person name="Dewar J."/>
            <person name="Goldberg J."/>
            <person name="Griggs A."/>
            <person name="Gujja S."/>
            <person name="Hansen M."/>
            <person name="Howarth C."/>
            <person name="Imamovic A."/>
            <person name="Larimer J."/>
            <person name="McCowan C."/>
            <person name="Murphy C."/>
            <person name="Neiman D."/>
            <person name="Pearson M."/>
            <person name="Priest M."/>
            <person name="Roberts A."/>
            <person name="Saif S."/>
            <person name="Shea T."/>
            <person name="Sisk P."/>
            <person name="Sykes S."/>
            <person name="Wortman J."/>
            <person name="Nusbaum C."/>
            <person name="Birren B."/>
        </authorList>
    </citation>
    <scope>NUCLEOTIDE SEQUENCE [LARGE SCALE GENOMIC DNA]</scope>
    <source>
        <strain evidence="10 11">90B8</strain>
    </source>
</reference>
<dbReference type="InterPro" id="IPR050107">
    <property type="entry name" value="ABC_carbohydrate_import_ATPase"/>
</dbReference>
<comment type="caution">
    <text evidence="10">The sequence shown here is derived from an EMBL/GenBank/DDBJ whole genome shotgun (WGS) entry which is preliminary data.</text>
</comment>
<dbReference type="PROSITE" id="PS00211">
    <property type="entry name" value="ABC_TRANSPORTER_1"/>
    <property type="match status" value="1"/>
</dbReference>
<dbReference type="Proteomes" id="UP000013041">
    <property type="component" value="Unassembled WGS sequence"/>
</dbReference>
<dbReference type="CDD" id="cd03216">
    <property type="entry name" value="ABC_Carb_Monos_I"/>
    <property type="match status" value="1"/>
</dbReference>
<organism evidence="10 11">
    <name type="scientific">Enterocloster bolteae 90B8</name>
    <dbReference type="NCBI Taxonomy" id="997897"/>
    <lineage>
        <taxon>Bacteria</taxon>
        <taxon>Bacillati</taxon>
        <taxon>Bacillota</taxon>
        <taxon>Clostridia</taxon>
        <taxon>Lachnospirales</taxon>
        <taxon>Lachnospiraceae</taxon>
        <taxon>Enterocloster</taxon>
    </lineage>
</organism>
<dbReference type="PANTHER" id="PTHR43790">
    <property type="entry name" value="CARBOHYDRATE TRANSPORT ATP-BINDING PROTEIN MG119-RELATED"/>
    <property type="match status" value="1"/>
</dbReference>
<feature type="domain" description="ABC transporter" evidence="9">
    <location>
        <begin position="6"/>
        <end position="241"/>
    </location>
</feature>
<proteinExistence type="predicted"/>
<dbReference type="CDD" id="cd03215">
    <property type="entry name" value="ABC_Carb_Monos_II"/>
    <property type="match status" value="1"/>
</dbReference>
<protein>
    <recommendedName>
        <fullName evidence="9">ABC transporter domain-containing protein</fullName>
    </recommendedName>
</protein>
<evidence type="ECO:0000256" key="6">
    <source>
        <dbReference type="ARBA" id="ARBA00022840"/>
    </source>
</evidence>
<dbReference type="InterPro" id="IPR003439">
    <property type="entry name" value="ABC_transporter-like_ATP-bd"/>
</dbReference>
<feature type="domain" description="ABC transporter" evidence="9">
    <location>
        <begin position="254"/>
        <end position="497"/>
    </location>
</feature>
<evidence type="ECO:0000256" key="4">
    <source>
        <dbReference type="ARBA" id="ARBA00022737"/>
    </source>
</evidence>
<gene>
    <name evidence="10" type="ORF">HMPREF1097_01190</name>
</gene>
<dbReference type="InterPro" id="IPR017871">
    <property type="entry name" value="ABC_transporter-like_CS"/>
</dbReference>
<keyword evidence="5" id="KW-0547">Nucleotide-binding</keyword>
<evidence type="ECO:0000256" key="7">
    <source>
        <dbReference type="ARBA" id="ARBA00022967"/>
    </source>
</evidence>
<dbReference type="AlphaFoldDB" id="R0B9W8"/>
<evidence type="ECO:0000256" key="3">
    <source>
        <dbReference type="ARBA" id="ARBA00022475"/>
    </source>
</evidence>
<dbReference type="FunFam" id="3.40.50.300:FF:000127">
    <property type="entry name" value="Ribose import ATP-binding protein RbsA"/>
    <property type="match status" value="1"/>
</dbReference>
<keyword evidence="8" id="KW-0472">Membrane</keyword>
<dbReference type="Gene3D" id="3.40.50.300">
    <property type="entry name" value="P-loop containing nucleotide triphosphate hydrolases"/>
    <property type="match status" value="2"/>
</dbReference>
<name>R0B9W8_9FIRM</name>
<sequence>MAQELLAVKNISKSFPGVKALQNINFSVCAGEIHALMGENGAGKSTLIKILTGIYKRDEGTILFDGKELDTTTPHKVQKAGISTIYQELNLIPYLSVAENIFLGRELKKGKIIDWKSINVEAQKIMDGFDIEVDVKKPVCELSAAYQQLTQIARAVSVDAKLIIMDEPTSSLDEQEVALLLNVIRKLKEKNVAIIFISHRLDEIFAISEMITVLKDGELVGSYPAAELNPQKLVSLMIGREYVVSTSKPEAVGADAGVLVHTQKVSDGHKVLNMSFDIKKGECVGLAGLLGSGRTEFANILFGMNRAKNGQVFVDGQEMEMKSPIAAIQNGFAYLSEDRKTEGIIPNMSVRENITLAILPKISRFGIVNRKKEEELVEDFIKKLNIKTPNMNKKIRELSGGNQQKALLARWLATNPRLMIMDEPTRGIDVGAKGEIEKIIKELVESGISIIMIAAELNELIRSCSRIFVMRDGVRIGELGGDEISEEMIIHTIAENSDGRAD</sequence>
<dbReference type="Pfam" id="PF00005">
    <property type="entry name" value="ABC_tran"/>
    <property type="match status" value="2"/>
</dbReference>
<dbReference type="GO" id="GO:0005524">
    <property type="term" value="F:ATP binding"/>
    <property type="evidence" value="ECO:0007669"/>
    <property type="project" value="UniProtKB-KW"/>
</dbReference>
<evidence type="ECO:0000313" key="10">
    <source>
        <dbReference type="EMBL" id="ENZ41814.1"/>
    </source>
</evidence>
<dbReference type="InterPro" id="IPR003593">
    <property type="entry name" value="AAA+_ATPase"/>
</dbReference>
<dbReference type="SMART" id="SM00382">
    <property type="entry name" value="AAA"/>
    <property type="match status" value="2"/>
</dbReference>
<keyword evidence="3" id="KW-1003">Cell membrane</keyword>
<dbReference type="HOGENOM" id="CLU_000604_92_3_9"/>
<dbReference type="InterPro" id="IPR027417">
    <property type="entry name" value="P-loop_NTPase"/>
</dbReference>
<dbReference type="PANTHER" id="PTHR43790:SF9">
    <property type="entry name" value="GALACTOFURANOSE TRANSPORTER ATP-BINDING PROTEIN YTFR"/>
    <property type="match status" value="1"/>
</dbReference>
<dbReference type="PROSITE" id="PS50893">
    <property type="entry name" value="ABC_TRANSPORTER_2"/>
    <property type="match status" value="2"/>
</dbReference>
<accession>R0B9W8</accession>
<dbReference type="RefSeq" id="WP_002571461.1">
    <property type="nucleotide sequence ID" value="NZ_KB851149.1"/>
</dbReference>
<keyword evidence="4" id="KW-0677">Repeat</keyword>
<keyword evidence="2" id="KW-0813">Transport</keyword>
<keyword evidence="6" id="KW-0067">ATP-binding</keyword>
<dbReference type="SUPFAM" id="SSF52540">
    <property type="entry name" value="P-loop containing nucleoside triphosphate hydrolases"/>
    <property type="match status" value="2"/>
</dbReference>